<dbReference type="Gene3D" id="3.40.50.1820">
    <property type="entry name" value="alpha/beta hydrolase"/>
    <property type="match status" value="1"/>
</dbReference>
<evidence type="ECO:0000313" key="5">
    <source>
        <dbReference type="Proteomes" id="UP000032049"/>
    </source>
</evidence>
<evidence type="ECO:0000313" key="4">
    <source>
        <dbReference type="EMBL" id="KIO78471.1"/>
    </source>
</evidence>
<dbReference type="Pfam" id="PF00756">
    <property type="entry name" value="Esterase"/>
    <property type="match status" value="1"/>
</dbReference>
<feature type="chain" id="PRO_5002211197" evidence="3">
    <location>
        <begin position="21"/>
        <end position="281"/>
    </location>
</feature>
<evidence type="ECO:0000256" key="1">
    <source>
        <dbReference type="ARBA" id="ARBA00005622"/>
    </source>
</evidence>
<dbReference type="OrthoDB" id="9784036at2"/>
<name>A0A0D0GVL9_9SPHI</name>
<dbReference type="InterPro" id="IPR052558">
    <property type="entry name" value="Siderophore_Hydrolase_D"/>
</dbReference>
<proteinExistence type="inferred from homology"/>
<sequence>MKHLFIFLLSFILFANIARSQNQDKSATVQTTPRPFELGITDEIQSAQLSEKRILNIYLPEGYHADIKTSYPVIYLLDGSANEDFVHIAGLVQFCTMIQAMPKSIVVGIANIDRRRDFTFPTSIQEDIKDFPTAGASEKFMAFIEKDLQPYMEKKYRTNASKTIIGQSLGGLFATEVLLKKPSLFNNYIIISPSLWWNNQSLLAAAPQLLKSLADQTIKAYVSVGTEGKIMENDAKKLAEILKGSADKNLQVTFNPMPAENHLTILHNSAYKAFEILNAKK</sequence>
<dbReference type="STRING" id="1503925.TH53_03400"/>
<dbReference type="InterPro" id="IPR029058">
    <property type="entry name" value="AB_hydrolase_fold"/>
</dbReference>
<reference evidence="4 5" key="1">
    <citation type="submission" date="2015-01" db="EMBL/GenBank/DDBJ databases">
        <title>Draft genome sequence of Pedobacter sp. NL19 isolated from sludge of an effluent treatment pond in an abandoned uranium mine.</title>
        <authorList>
            <person name="Santos T."/>
            <person name="Caetano T."/>
            <person name="Covas C."/>
            <person name="Cruz A."/>
            <person name="Mendo S."/>
        </authorList>
    </citation>
    <scope>NUCLEOTIDE SEQUENCE [LARGE SCALE GENOMIC DNA]</scope>
    <source>
        <strain evidence="4 5">NL19</strain>
    </source>
</reference>
<dbReference type="GO" id="GO:0016788">
    <property type="term" value="F:hydrolase activity, acting on ester bonds"/>
    <property type="evidence" value="ECO:0007669"/>
    <property type="project" value="TreeGrafter"/>
</dbReference>
<evidence type="ECO:0000256" key="2">
    <source>
        <dbReference type="ARBA" id="ARBA00022801"/>
    </source>
</evidence>
<comment type="similarity">
    <text evidence="1">Belongs to the esterase D family.</text>
</comment>
<dbReference type="PANTHER" id="PTHR40841">
    <property type="entry name" value="SIDEROPHORE TRIACETYLFUSARININE C ESTERASE"/>
    <property type="match status" value="1"/>
</dbReference>
<keyword evidence="3" id="KW-0732">Signal</keyword>
<dbReference type="SUPFAM" id="SSF53474">
    <property type="entry name" value="alpha/beta-Hydrolases"/>
    <property type="match status" value="1"/>
</dbReference>
<keyword evidence="5" id="KW-1185">Reference proteome</keyword>
<dbReference type="EMBL" id="JXRA01000013">
    <property type="protein sequence ID" value="KIO78471.1"/>
    <property type="molecule type" value="Genomic_DNA"/>
</dbReference>
<organism evidence="4 5">
    <name type="scientific">Pedobacter lusitanus</name>
    <dbReference type="NCBI Taxonomy" id="1503925"/>
    <lineage>
        <taxon>Bacteria</taxon>
        <taxon>Pseudomonadati</taxon>
        <taxon>Bacteroidota</taxon>
        <taxon>Sphingobacteriia</taxon>
        <taxon>Sphingobacteriales</taxon>
        <taxon>Sphingobacteriaceae</taxon>
        <taxon>Pedobacter</taxon>
    </lineage>
</organism>
<dbReference type="Proteomes" id="UP000032049">
    <property type="component" value="Unassembled WGS sequence"/>
</dbReference>
<feature type="signal peptide" evidence="3">
    <location>
        <begin position="1"/>
        <end position="20"/>
    </location>
</feature>
<dbReference type="PANTHER" id="PTHR40841:SF2">
    <property type="entry name" value="SIDEROPHORE-DEGRADING ESTERASE (EUROFUNG)"/>
    <property type="match status" value="1"/>
</dbReference>
<dbReference type="RefSeq" id="WP_041878342.1">
    <property type="nucleotide sequence ID" value="NZ_CP157278.1"/>
</dbReference>
<accession>A0A0D0GVL9</accession>
<dbReference type="AlphaFoldDB" id="A0A0D0GVL9"/>
<comment type="caution">
    <text evidence="4">The sequence shown here is derived from an EMBL/GenBank/DDBJ whole genome shotgun (WGS) entry which is preliminary data.</text>
</comment>
<dbReference type="InterPro" id="IPR000801">
    <property type="entry name" value="Esterase-like"/>
</dbReference>
<evidence type="ECO:0000256" key="3">
    <source>
        <dbReference type="SAM" id="SignalP"/>
    </source>
</evidence>
<gene>
    <name evidence="4" type="ORF">TH53_03400</name>
</gene>
<keyword evidence="2" id="KW-0378">Hydrolase</keyword>
<protein>
    <submittedName>
        <fullName evidence="4">Esterase</fullName>
    </submittedName>
</protein>